<dbReference type="PANTHER" id="PTHR47338:SF5">
    <property type="entry name" value="ZN(II)2CYS6 TRANSCRIPTION FACTOR (EUROFUNG)"/>
    <property type="match status" value="1"/>
</dbReference>
<dbReference type="GO" id="GO:0008270">
    <property type="term" value="F:zinc ion binding"/>
    <property type="evidence" value="ECO:0007669"/>
    <property type="project" value="InterPro"/>
</dbReference>
<sequence>MSDRLDNKVKLEDAHPTTLAEPAEALETTDGGGVARVRRKRVLKGPITPRACDACHRMKIKCDGVKPRCGACSRRKRICDWDWKPEKGRTDSRAKDPTQANGAPANRDVAESQTSWNSQDIVPPLPLHPSNSSNQRTRHLPSPTSSDDLEQSTEPHFQAANLTVAREPVTDPYSAILAFGYNGAGATWSDSGDSPPKRRHGERSESGNLSLWNGAQGFPSPEFGSDWYNSSDTSAHDLDQLHKANIQSGTLHMNWSSIDTSNISALASIPGKPIFPQIDHSSLYMNGAHQWSPGGSFIPRDTIDIKPTLSISSGSTGIPPSALVSILPQTSISTTVPFTYSNLSTTYNAEAQVSQAPPRRVPLFGGLSPLPDQSAMNECVQLYTHVLQHTFPILHIPNFLLTTTQHRVHPALYLAVATMGSLHHPRRSQIRNAIALQLHATIKACMGTLELGLVQALALFSTFLMTEAGRLAIGLKWHRGTIKAAKALGVNIECSSENWIEQEERRRLWAYLYQVDTLLAGGYKQKPIIKDAEYLVGVPCSESDFWSWSRPTKPVREPQSVFREKQFLEFPEESCIWDDDFHLMQVSLAFVYRRRMENLALGQEGDGFRFRIEALLNKWFEILPPGLKAVATQVETEGITASSFFFRTGYERDQYGRPGVAHQVGHLLMMAVVLFLTLFGPKTPNNYLADVEWSESENFSRCIEKACQGTRVLECIMRSFMGLTPVAGGAISYHVFQIGMVHLVHLKNIVGRLQDTTSETEIEQLQETGRDALRQVEVHGEALKTLSSLASAPGALLHLWEQLVRDQIPPTILWGMAETTASLAEMHTTFPRVGDEVFGGDKEPLETSTYS</sequence>
<dbReference type="EMBL" id="KQ965771">
    <property type="protein sequence ID" value="KXS14189.1"/>
    <property type="molecule type" value="Genomic_DNA"/>
</dbReference>
<dbReference type="AlphaFoldDB" id="A0A139AC06"/>
<dbReference type="InterPro" id="IPR007219">
    <property type="entry name" value="XnlR_reg_dom"/>
</dbReference>
<dbReference type="CDD" id="cd12148">
    <property type="entry name" value="fungal_TF_MHR"/>
    <property type="match status" value="1"/>
</dbReference>
<dbReference type="SUPFAM" id="SSF57701">
    <property type="entry name" value="Zn2/Cys6 DNA-binding domain"/>
    <property type="match status" value="1"/>
</dbReference>
<dbReference type="Pfam" id="PF00172">
    <property type="entry name" value="Zn_clus"/>
    <property type="match status" value="1"/>
</dbReference>
<gene>
    <name evidence="8" type="ORF">M427DRAFT_70856</name>
</gene>
<evidence type="ECO:0000256" key="2">
    <source>
        <dbReference type="ARBA" id="ARBA00022723"/>
    </source>
</evidence>
<dbReference type="PANTHER" id="PTHR47338">
    <property type="entry name" value="ZN(II)2CYS6 TRANSCRIPTION FACTOR (EUROFUNG)-RELATED"/>
    <property type="match status" value="1"/>
</dbReference>
<evidence type="ECO:0000256" key="4">
    <source>
        <dbReference type="ARBA" id="ARBA00023163"/>
    </source>
</evidence>
<dbReference type="SMART" id="SM00066">
    <property type="entry name" value="GAL4"/>
    <property type="match status" value="1"/>
</dbReference>
<proteinExistence type="predicted"/>
<reference evidence="8 9" key="1">
    <citation type="journal article" date="2015" name="Genome Biol. Evol.">
        <title>Phylogenomic analyses indicate that early fungi evolved digesting cell walls of algal ancestors of land plants.</title>
        <authorList>
            <person name="Chang Y."/>
            <person name="Wang S."/>
            <person name="Sekimoto S."/>
            <person name="Aerts A.L."/>
            <person name="Choi C."/>
            <person name="Clum A."/>
            <person name="LaButti K.M."/>
            <person name="Lindquist E.A."/>
            <person name="Yee Ngan C."/>
            <person name="Ohm R.A."/>
            <person name="Salamov A.A."/>
            <person name="Grigoriev I.V."/>
            <person name="Spatafora J.W."/>
            <person name="Berbee M.L."/>
        </authorList>
    </citation>
    <scope>NUCLEOTIDE SEQUENCE [LARGE SCALE GENOMIC DNA]</scope>
    <source>
        <strain evidence="8 9">JEL478</strain>
    </source>
</reference>
<evidence type="ECO:0000313" key="9">
    <source>
        <dbReference type="Proteomes" id="UP000070544"/>
    </source>
</evidence>
<evidence type="ECO:0000256" key="6">
    <source>
        <dbReference type="SAM" id="MobiDB-lite"/>
    </source>
</evidence>
<keyword evidence="3" id="KW-0805">Transcription regulation</keyword>
<dbReference type="Proteomes" id="UP000070544">
    <property type="component" value="Unassembled WGS sequence"/>
</dbReference>
<feature type="region of interest" description="Disordered" evidence="6">
    <location>
        <begin position="84"/>
        <end position="153"/>
    </location>
</feature>
<dbReference type="GO" id="GO:0006351">
    <property type="term" value="P:DNA-templated transcription"/>
    <property type="evidence" value="ECO:0007669"/>
    <property type="project" value="InterPro"/>
</dbReference>
<accession>A0A139AC06</accession>
<feature type="region of interest" description="Disordered" evidence="6">
    <location>
        <begin position="186"/>
        <end position="213"/>
    </location>
</feature>
<dbReference type="GO" id="GO:0005634">
    <property type="term" value="C:nucleus"/>
    <property type="evidence" value="ECO:0007669"/>
    <property type="project" value="UniProtKB-SubCell"/>
</dbReference>
<evidence type="ECO:0000256" key="1">
    <source>
        <dbReference type="ARBA" id="ARBA00004123"/>
    </source>
</evidence>
<dbReference type="Pfam" id="PF04082">
    <property type="entry name" value="Fungal_trans"/>
    <property type="match status" value="1"/>
</dbReference>
<organism evidence="8 9">
    <name type="scientific">Gonapodya prolifera (strain JEL478)</name>
    <name type="common">Monoblepharis prolifera</name>
    <dbReference type="NCBI Taxonomy" id="1344416"/>
    <lineage>
        <taxon>Eukaryota</taxon>
        <taxon>Fungi</taxon>
        <taxon>Fungi incertae sedis</taxon>
        <taxon>Chytridiomycota</taxon>
        <taxon>Chytridiomycota incertae sedis</taxon>
        <taxon>Monoblepharidomycetes</taxon>
        <taxon>Monoblepharidales</taxon>
        <taxon>Gonapodyaceae</taxon>
        <taxon>Gonapodya</taxon>
    </lineage>
</organism>
<evidence type="ECO:0000313" key="8">
    <source>
        <dbReference type="EMBL" id="KXS14189.1"/>
    </source>
</evidence>
<name>A0A139AC06_GONPJ</name>
<protein>
    <recommendedName>
        <fullName evidence="7">Zn(2)-C6 fungal-type domain-containing protein</fullName>
    </recommendedName>
</protein>
<feature type="compositionally biased region" description="Basic and acidic residues" evidence="6">
    <location>
        <begin position="84"/>
        <end position="96"/>
    </location>
</feature>
<dbReference type="Gene3D" id="4.10.240.10">
    <property type="entry name" value="Zn(2)-C6 fungal-type DNA-binding domain"/>
    <property type="match status" value="1"/>
</dbReference>
<keyword evidence="5" id="KW-0539">Nucleus</keyword>
<dbReference type="InterPro" id="IPR036864">
    <property type="entry name" value="Zn2-C6_fun-type_DNA-bd_sf"/>
</dbReference>
<feature type="compositionally biased region" description="Polar residues" evidence="6">
    <location>
        <begin position="111"/>
        <end position="120"/>
    </location>
</feature>
<feature type="domain" description="Zn(2)-C6 fungal-type" evidence="7">
    <location>
        <begin position="51"/>
        <end position="81"/>
    </location>
</feature>
<evidence type="ECO:0000256" key="3">
    <source>
        <dbReference type="ARBA" id="ARBA00023015"/>
    </source>
</evidence>
<evidence type="ECO:0000259" key="7">
    <source>
        <dbReference type="PROSITE" id="PS50048"/>
    </source>
</evidence>
<dbReference type="InterPro" id="IPR001138">
    <property type="entry name" value="Zn2Cys6_DnaBD"/>
</dbReference>
<dbReference type="GO" id="GO:0003677">
    <property type="term" value="F:DNA binding"/>
    <property type="evidence" value="ECO:0007669"/>
    <property type="project" value="InterPro"/>
</dbReference>
<dbReference type="GO" id="GO:0000981">
    <property type="term" value="F:DNA-binding transcription factor activity, RNA polymerase II-specific"/>
    <property type="evidence" value="ECO:0007669"/>
    <property type="project" value="InterPro"/>
</dbReference>
<keyword evidence="4" id="KW-0804">Transcription</keyword>
<dbReference type="PROSITE" id="PS50048">
    <property type="entry name" value="ZN2_CY6_FUNGAL_2"/>
    <property type="match status" value="1"/>
</dbReference>
<dbReference type="CDD" id="cd00067">
    <property type="entry name" value="GAL4"/>
    <property type="match status" value="1"/>
</dbReference>
<evidence type="ECO:0000256" key="5">
    <source>
        <dbReference type="ARBA" id="ARBA00023242"/>
    </source>
</evidence>
<keyword evidence="2" id="KW-0479">Metal-binding</keyword>
<dbReference type="InterPro" id="IPR050815">
    <property type="entry name" value="TF_fung"/>
</dbReference>
<comment type="subcellular location">
    <subcellularLocation>
        <location evidence="1">Nucleus</location>
    </subcellularLocation>
</comment>
<keyword evidence="9" id="KW-1185">Reference proteome</keyword>
<dbReference type="PROSITE" id="PS00463">
    <property type="entry name" value="ZN2_CY6_FUNGAL_1"/>
    <property type="match status" value="1"/>
</dbReference>
<dbReference type="OrthoDB" id="39175at2759"/>